<reference evidence="2" key="1">
    <citation type="submission" date="2017-05" db="UniProtKB">
        <authorList>
            <consortium name="EnsemblMetazoa"/>
        </authorList>
    </citation>
    <scope>IDENTIFICATION</scope>
</reference>
<evidence type="ECO:0000313" key="2">
    <source>
        <dbReference type="EnsemblMetazoa" id="Aqu2.1.42951_001"/>
    </source>
</evidence>
<sequence>MSKCSSSTCYSSFCDTSSCSSDSSINIPSKKRAVTTSTVQKWILDNNKTLNTATWLKYEEMDCYHGSRL</sequence>
<organism evidence="2">
    <name type="scientific">Amphimedon queenslandica</name>
    <name type="common">Sponge</name>
    <dbReference type="NCBI Taxonomy" id="400682"/>
    <lineage>
        <taxon>Eukaryota</taxon>
        <taxon>Metazoa</taxon>
        <taxon>Porifera</taxon>
        <taxon>Demospongiae</taxon>
        <taxon>Heteroscleromorpha</taxon>
        <taxon>Haplosclerida</taxon>
        <taxon>Niphatidae</taxon>
        <taxon>Amphimedon</taxon>
    </lineage>
</organism>
<proteinExistence type="predicted"/>
<evidence type="ECO:0000256" key="1">
    <source>
        <dbReference type="SAM" id="MobiDB-lite"/>
    </source>
</evidence>
<protein>
    <submittedName>
        <fullName evidence="2">Uncharacterized protein</fullName>
    </submittedName>
</protein>
<feature type="compositionally biased region" description="Low complexity" evidence="1">
    <location>
        <begin position="1"/>
        <end position="24"/>
    </location>
</feature>
<dbReference type="AlphaFoldDB" id="A0A1X7VRG0"/>
<dbReference type="InParanoid" id="A0A1X7VRG0"/>
<feature type="region of interest" description="Disordered" evidence="1">
    <location>
        <begin position="1"/>
        <end position="26"/>
    </location>
</feature>
<dbReference type="EnsemblMetazoa" id="Aqu2.1.42951_001">
    <property type="protein sequence ID" value="Aqu2.1.42951_001"/>
    <property type="gene ID" value="Aqu2.1.42951"/>
</dbReference>
<name>A0A1X7VRG0_AMPQE</name>
<accession>A0A1X7VRG0</accession>